<reference evidence="1" key="1">
    <citation type="submission" date="2020-03" db="EMBL/GenBank/DDBJ databases">
        <title>The deep terrestrial virosphere.</title>
        <authorList>
            <person name="Holmfeldt K."/>
            <person name="Nilsson E."/>
            <person name="Simone D."/>
            <person name="Lopez-Fernandez M."/>
            <person name="Wu X."/>
            <person name="de Brujin I."/>
            <person name="Lundin D."/>
            <person name="Andersson A."/>
            <person name="Bertilsson S."/>
            <person name="Dopson M."/>
        </authorList>
    </citation>
    <scope>NUCLEOTIDE SEQUENCE</scope>
    <source>
        <strain evidence="1">MM171B00889</strain>
    </source>
</reference>
<protein>
    <submittedName>
        <fullName evidence="1">Uncharacterized protein</fullName>
    </submittedName>
</protein>
<organism evidence="1">
    <name type="scientific">viral metagenome</name>
    <dbReference type="NCBI Taxonomy" id="1070528"/>
    <lineage>
        <taxon>unclassified sequences</taxon>
        <taxon>metagenomes</taxon>
        <taxon>organismal metagenomes</taxon>
    </lineage>
</organism>
<evidence type="ECO:0000313" key="1">
    <source>
        <dbReference type="EMBL" id="QJB03105.1"/>
    </source>
</evidence>
<dbReference type="EMBL" id="MT143825">
    <property type="protein sequence ID" value="QJB03105.1"/>
    <property type="molecule type" value="Genomic_DNA"/>
</dbReference>
<sequence length="96" mass="11274">MIETDSKTLKKRQEIMDYLISEPYILLEKEAAKLPVETAKSIWQTIEPVFSKVCQRAGMGRRNVRDQWTSLMRKMILIEKRSKEEEEPEGKESVSE</sequence>
<dbReference type="AlphaFoldDB" id="A0A6M3MC16"/>
<name>A0A6M3MC16_9ZZZZ</name>
<gene>
    <name evidence="1" type="ORF">MM171B00889_0011</name>
</gene>
<accession>A0A6M3MC16</accession>
<proteinExistence type="predicted"/>